<comment type="caution">
    <text evidence="6">The sequence shown here is derived from an EMBL/GenBank/DDBJ whole genome shotgun (WGS) entry which is preliminary data.</text>
</comment>
<keyword evidence="1" id="KW-0805">Transcription regulation</keyword>
<dbReference type="STRING" id="909613.UO65_5682"/>
<dbReference type="InterPro" id="IPR054156">
    <property type="entry name" value="YxaF_TetR_C"/>
</dbReference>
<evidence type="ECO:0000313" key="7">
    <source>
        <dbReference type="Proteomes" id="UP000019277"/>
    </source>
</evidence>
<keyword evidence="7" id="KW-1185">Reference proteome</keyword>
<dbReference type="AlphaFoldDB" id="W7IDR1"/>
<dbReference type="PATRIC" id="fig|909613.9.peg.5681"/>
<evidence type="ECO:0000256" key="3">
    <source>
        <dbReference type="ARBA" id="ARBA00023163"/>
    </source>
</evidence>
<gene>
    <name evidence="6" type="ORF">UO65_5682</name>
</gene>
<evidence type="ECO:0000259" key="5">
    <source>
        <dbReference type="PROSITE" id="PS50977"/>
    </source>
</evidence>
<evidence type="ECO:0000256" key="4">
    <source>
        <dbReference type="PROSITE-ProRule" id="PRU00335"/>
    </source>
</evidence>
<dbReference type="eggNOG" id="COG1309">
    <property type="taxonomic scope" value="Bacteria"/>
</dbReference>
<proteinExistence type="predicted"/>
<keyword evidence="2 4" id="KW-0238">DNA-binding</keyword>
<dbReference type="EMBL" id="AYXG01000222">
    <property type="protein sequence ID" value="EWC59015.1"/>
    <property type="molecule type" value="Genomic_DNA"/>
</dbReference>
<dbReference type="InterPro" id="IPR036271">
    <property type="entry name" value="Tet_transcr_reg_TetR-rel_C_sf"/>
</dbReference>
<organism evidence="6 7">
    <name type="scientific">Actinokineospora spheciospongiae</name>
    <dbReference type="NCBI Taxonomy" id="909613"/>
    <lineage>
        <taxon>Bacteria</taxon>
        <taxon>Bacillati</taxon>
        <taxon>Actinomycetota</taxon>
        <taxon>Actinomycetes</taxon>
        <taxon>Pseudonocardiales</taxon>
        <taxon>Pseudonocardiaceae</taxon>
        <taxon>Actinokineospora</taxon>
    </lineage>
</organism>
<dbReference type="Proteomes" id="UP000019277">
    <property type="component" value="Unassembled WGS sequence"/>
</dbReference>
<dbReference type="InterPro" id="IPR001647">
    <property type="entry name" value="HTH_TetR"/>
</dbReference>
<dbReference type="Gene3D" id="1.10.357.10">
    <property type="entry name" value="Tetracycline Repressor, domain 2"/>
    <property type="match status" value="1"/>
</dbReference>
<name>W7IDR1_9PSEU</name>
<sequence>MAPRSDTRDRTLRTAVELFRARGYHGTGLNQVLSEGGLPKGSLYFHFPGGKEQLAAEAVALAGEQFRAEMAEALATAEDPAAGLSAIIDHLIERMTASDFTLGCPVGTIAQDADADRVREACARAFAGWHDLLAEHLRHHGFGDRAADLATTLLALVEGAQLLARTCRDTAPLRAVAATARHLLERH</sequence>
<dbReference type="PANTHER" id="PTHR47506:SF3">
    <property type="entry name" value="HTH-TYPE TRANSCRIPTIONAL REGULATOR LMRA"/>
    <property type="match status" value="1"/>
</dbReference>
<dbReference type="Pfam" id="PF21993">
    <property type="entry name" value="TetR_C_13_2"/>
    <property type="match status" value="1"/>
</dbReference>
<keyword evidence="3" id="KW-0804">Transcription</keyword>
<evidence type="ECO:0000313" key="6">
    <source>
        <dbReference type="EMBL" id="EWC59015.1"/>
    </source>
</evidence>
<dbReference type="SUPFAM" id="SSF46689">
    <property type="entry name" value="Homeodomain-like"/>
    <property type="match status" value="1"/>
</dbReference>
<evidence type="ECO:0000256" key="1">
    <source>
        <dbReference type="ARBA" id="ARBA00023015"/>
    </source>
</evidence>
<dbReference type="GO" id="GO:0003677">
    <property type="term" value="F:DNA binding"/>
    <property type="evidence" value="ECO:0007669"/>
    <property type="project" value="UniProtKB-UniRule"/>
</dbReference>
<dbReference type="PROSITE" id="PS50977">
    <property type="entry name" value="HTH_TETR_2"/>
    <property type="match status" value="1"/>
</dbReference>
<dbReference type="Pfam" id="PF00440">
    <property type="entry name" value="TetR_N"/>
    <property type="match status" value="1"/>
</dbReference>
<dbReference type="InterPro" id="IPR009057">
    <property type="entry name" value="Homeodomain-like_sf"/>
</dbReference>
<dbReference type="PANTHER" id="PTHR47506">
    <property type="entry name" value="TRANSCRIPTIONAL REGULATORY PROTEIN"/>
    <property type="match status" value="1"/>
</dbReference>
<feature type="domain" description="HTH tetR-type" evidence="5">
    <location>
        <begin position="5"/>
        <end position="65"/>
    </location>
</feature>
<dbReference type="SUPFAM" id="SSF48498">
    <property type="entry name" value="Tetracyclin repressor-like, C-terminal domain"/>
    <property type="match status" value="1"/>
</dbReference>
<evidence type="ECO:0000256" key="2">
    <source>
        <dbReference type="ARBA" id="ARBA00023125"/>
    </source>
</evidence>
<accession>W7IDR1</accession>
<dbReference type="PRINTS" id="PR00455">
    <property type="entry name" value="HTHTETR"/>
</dbReference>
<dbReference type="RefSeq" id="WP_035288365.1">
    <property type="nucleotide sequence ID" value="NZ_AYXG01000222.1"/>
</dbReference>
<dbReference type="OrthoDB" id="4567939at2"/>
<feature type="DNA-binding region" description="H-T-H motif" evidence="4">
    <location>
        <begin position="28"/>
        <end position="47"/>
    </location>
</feature>
<protein>
    <submittedName>
        <fullName evidence="6">Transcriptional regulator, TetR family</fullName>
    </submittedName>
</protein>
<reference evidence="6 7" key="1">
    <citation type="journal article" date="2014" name="Genome Announc.">
        <title>Draft Genome Sequence of the Antitrypanosomally Active Sponge-Associated Bacterium Actinokineospora sp. Strain EG49.</title>
        <authorList>
            <person name="Harjes J."/>
            <person name="Ryu T."/>
            <person name="Abdelmohsen U.R."/>
            <person name="Moitinho-Silva L."/>
            <person name="Horn H."/>
            <person name="Ravasi T."/>
            <person name="Hentschel U."/>
        </authorList>
    </citation>
    <scope>NUCLEOTIDE SEQUENCE [LARGE SCALE GENOMIC DNA]</scope>
    <source>
        <strain evidence="6 7">EG49</strain>
    </source>
</reference>